<comment type="caution">
    <text evidence="1">The sequence shown here is derived from an EMBL/GenBank/DDBJ whole genome shotgun (WGS) entry which is preliminary data.</text>
</comment>
<feature type="non-terminal residue" evidence="1">
    <location>
        <position position="1"/>
    </location>
</feature>
<organism evidence="1 2">
    <name type="scientific">Actinomadura adrarensis</name>
    <dbReference type="NCBI Taxonomy" id="1819600"/>
    <lineage>
        <taxon>Bacteria</taxon>
        <taxon>Bacillati</taxon>
        <taxon>Actinomycetota</taxon>
        <taxon>Actinomycetes</taxon>
        <taxon>Streptosporangiales</taxon>
        <taxon>Thermomonosporaceae</taxon>
        <taxon>Actinomadura</taxon>
    </lineage>
</organism>
<gene>
    <name evidence="1" type="ORF">ACFQ07_12685</name>
</gene>
<evidence type="ECO:0000313" key="1">
    <source>
        <dbReference type="EMBL" id="MFD0853088.1"/>
    </source>
</evidence>
<name>A0ABW3CFL2_9ACTN</name>
<dbReference type="Proteomes" id="UP001597083">
    <property type="component" value="Unassembled WGS sequence"/>
</dbReference>
<dbReference type="EMBL" id="JBHTIR010001874">
    <property type="protein sequence ID" value="MFD0853088.1"/>
    <property type="molecule type" value="Genomic_DNA"/>
</dbReference>
<evidence type="ECO:0000313" key="2">
    <source>
        <dbReference type="Proteomes" id="UP001597083"/>
    </source>
</evidence>
<proteinExistence type="predicted"/>
<keyword evidence="2" id="KW-1185">Reference proteome</keyword>
<reference evidence="2" key="1">
    <citation type="journal article" date="2019" name="Int. J. Syst. Evol. Microbiol.">
        <title>The Global Catalogue of Microorganisms (GCM) 10K type strain sequencing project: providing services to taxonomists for standard genome sequencing and annotation.</title>
        <authorList>
            <consortium name="The Broad Institute Genomics Platform"/>
            <consortium name="The Broad Institute Genome Sequencing Center for Infectious Disease"/>
            <person name="Wu L."/>
            <person name="Ma J."/>
        </authorList>
    </citation>
    <scope>NUCLEOTIDE SEQUENCE [LARGE SCALE GENOMIC DNA]</scope>
    <source>
        <strain evidence="2">JCM 31696</strain>
    </source>
</reference>
<sequence>GGAALPLTVRRQPRPVRFIAAPGPGFPFYFYNQPAPGVPGRFAPSLGLSRLPLRHAARPWFGSPTWPPPSGPSGFWLLSGLSESVLIAFGTGGLMIRPY</sequence>
<protein>
    <submittedName>
        <fullName evidence="1">Uncharacterized protein</fullName>
    </submittedName>
</protein>
<accession>A0ABW3CFL2</accession>